<dbReference type="Gene3D" id="2.60.120.740">
    <property type="match status" value="1"/>
</dbReference>
<keyword evidence="10 11" id="KW-0326">Glycosidase</keyword>
<dbReference type="GO" id="GO:0030246">
    <property type="term" value="F:carbohydrate binding"/>
    <property type="evidence" value="ECO:0007669"/>
    <property type="project" value="InterPro"/>
</dbReference>
<dbReference type="SUPFAM" id="SSF51445">
    <property type="entry name" value="(Trans)glycosidases"/>
    <property type="match status" value="1"/>
</dbReference>
<dbReference type="InterPro" id="IPR017853">
    <property type="entry name" value="GH"/>
</dbReference>
<dbReference type="InterPro" id="IPR000922">
    <property type="entry name" value="Lectin_gal-bd_dom"/>
</dbReference>
<gene>
    <name evidence="15" type="ORF">HPP92_009826</name>
</gene>
<feature type="signal peptide" evidence="13">
    <location>
        <begin position="1"/>
        <end position="25"/>
    </location>
</feature>
<dbReference type="InterPro" id="IPR048913">
    <property type="entry name" value="BetaGal_gal-bd"/>
</dbReference>
<keyword evidence="9" id="KW-0325">Glycoprotein</keyword>
<evidence type="ECO:0000256" key="7">
    <source>
        <dbReference type="ARBA" id="ARBA00022729"/>
    </source>
</evidence>
<dbReference type="SUPFAM" id="SSF49785">
    <property type="entry name" value="Galactose-binding domain-like"/>
    <property type="match status" value="2"/>
</dbReference>
<feature type="domain" description="SUEL-type lectin" evidence="14">
    <location>
        <begin position="721"/>
        <end position="808"/>
    </location>
</feature>
<evidence type="ECO:0000256" key="2">
    <source>
        <dbReference type="ARBA" id="ARBA00004271"/>
    </source>
</evidence>
<dbReference type="EMBL" id="JADCNL010000004">
    <property type="protein sequence ID" value="KAG0485747.1"/>
    <property type="molecule type" value="Genomic_DNA"/>
</dbReference>
<dbReference type="Gene3D" id="3.20.20.80">
    <property type="entry name" value="Glycosidases"/>
    <property type="match status" value="1"/>
</dbReference>
<keyword evidence="16" id="KW-1185">Reference proteome</keyword>
<dbReference type="PROSITE" id="PS01182">
    <property type="entry name" value="GLYCOSYL_HYDROL_F35"/>
    <property type="match status" value="1"/>
</dbReference>
<proteinExistence type="inferred from homology"/>
<organism evidence="15 16">
    <name type="scientific">Vanilla planifolia</name>
    <name type="common">Vanilla</name>
    <dbReference type="NCBI Taxonomy" id="51239"/>
    <lineage>
        <taxon>Eukaryota</taxon>
        <taxon>Viridiplantae</taxon>
        <taxon>Streptophyta</taxon>
        <taxon>Embryophyta</taxon>
        <taxon>Tracheophyta</taxon>
        <taxon>Spermatophyta</taxon>
        <taxon>Magnoliopsida</taxon>
        <taxon>Liliopsida</taxon>
        <taxon>Asparagales</taxon>
        <taxon>Orchidaceae</taxon>
        <taxon>Vanilloideae</taxon>
        <taxon>Vanilleae</taxon>
        <taxon>Vanilla</taxon>
    </lineage>
</organism>
<accession>A0A835RGI7</accession>
<dbReference type="PROSITE" id="PS50228">
    <property type="entry name" value="SUEL_LECTIN"/>
    <property type="match status" value="1"/>
</dbReference>
<dbReference type="InterPro" id="IPR001944">
    <property type="entry name" value="Glycoside_Hdrlase_35"/>
</dbReference>
<dbReference type="FunFam" id="3.20.20.80:FF:000098">
    <property type="entry name" value="Beta-galactosidase"/>
    <property type="match status" value="1"/>
</dbReference>
<feature type="chain" id="PRO_5033033364" description="Beta-galactosidase" evidence="13">
    <location>
        <begin position="26"/>
        <end position="808"/>
    </location>
</feature>
<evidence type="ECO:0000313" key="15">
    <source>
        <dbReference type="EMBL" id="KAG0485747.1"/>
    </source>
</evidence>
<keyword evidence="7 13" id="KW-0732">Signal</keyword>
<dbReference type="Pfam" id="PF02140">
    <property type="entry name" value="SUEL_Lectin"/>
    <property type="match status" value="1"/>
</dbReference>
<evidence type="ECO:0000313" key="16">
    <source>
        <dbReference type="Proteomes" id="UP000636800"/>
    </source>
</evidence>
<comment type="catalytic activity">
    <reaction evidence="1 11">
        <text>Hydrolysis of terminal non-reducing beta-D-galactose residues in beta-D-galactosides.</text>
        <dbReference type="EC" id="3.2.1.23"/>
    </reaction>
</comment>
<keyword evidence="5" id="KW-0052">Apoplast</keyword>
<dbReference type="InterPro" id="IPR041392">
    <property type="entry name" value="GHD"/>
</dbReference>
<dbReference type="Gene3D" id="2.60.120.260">
    <property type="entry name" value="Galactose-binding domain-like"/>
    <property type="match status" value="2"/>
</dbReference>
<dbReference type="PANTHER" id="PTHR23421">
    <property type="entry name" value="BETA-GALACTOSIDASE RELATED"/>
    <property type="match status" value="1"/>
</dbReference>
<dbReference type="GO" id="GO:0004565">
    <property type="term" value="F:beta-galactosidase activity"/>
    <property type="evidence" value="ECO:0007669"/>
    <property type="project" value="UniProtKB-EC"/>
</dbReference>
<evidence type="ECO:0000256" key="6">
    <source>
        <dbReference type="ARBA" id="ARBA00022525"/>
    </source>
</evidence>
<evidence type="ECO:0000256" key="5">
    <source>
        <dbReference type="ARBA" id="ARBA00022523"/>
    </source>
</evidence>
<evidence type="ECO:0000259" key="14">
    <source>
        <dbReference type="PROSITE" id="PS50228"/>
    </source>
</evidence>
<dbReference type="AlphaFoldDB" id="A0A835RGI7"/>
<dbReference type="Pfam" id="PF21467">
    <property type="entry name" value="BetaGal_gal-bd"/>
    <property type="match status" value="1"/>
</dbReference>
<comment type="subcellular location">
    <subcellularLocation>
        <location evidence="2">Secreted</location>
        <location evidence="2">Extracellular space</location>
        <location evidence="2">Apoplast</location>
    </subcellularLocation>
</comment>
<dbReference type="FunFam" id="2.60.120.260:FF:000142">
    <property type="entry name" value="Beta-galactosidase"/>
    <property type="match status" value="1"/>
</dbReference>
<dbReference type="InterPro" id="IPR031330">
    <property type="entry name" value="Gly_Hdrlase_35_cat"/>
</dbReference>
<evidence type="ECO:0000256" key="13">
    <source>
        <dbReference type="SAM" id="SignalP"/>
    </source>
</evidence>
<dbReference type="OrthoDB" id="10256233at2759"/>
<evidence type="ECO:0000256" key="1">
    <source>
        <dbReference type="ARBA" id="ARBA00001412"/>
    </source>
</evidence>
<evidence type="ECO:0000256" key="8">
    <source>
        <dbReference type="ARBA" id="ARBA00022801"/>
    </source>
</evidence>
<reference evidence="15 16" key="1">
    <citation type="journal article" date="2020" name="Nat. Food">
        <title>A phased Vanilla planifolia genome enables genetic improvement of flavour and production.</title>
        <authorList>
            <person name="Hasing T."/>
            <person name="Tang H."/>
            <person name="Brym M."/>
            <person name="Khazi F."/>
            <person name="Huang T."/>
            <person name="Chambers A.H."/>
        </authorList>
    </citation>
    <scope>NUCLEOTIDE SEQUENCE [LARGE SCALE GENOMIC DNA]</scope>
    <source>
        <tissue evidence="15">Leaf</tissue>
    </source>
</reference>
<sequence length="808" mass="90817">MELRGKLLDLISISSVFVLCSLVQSTSVSHDGRALLINGQRRLLFSGSIHYPRSTPDMWSDLIHKAKEGGLDAIETYVFWNSHEPRRREYDFEGNHDLIRFIKEIQNAGLYAILRIGPYACAEWNYGGFPAWLRQVPGLQMRTNNQPFKDDMQNFTTLIVKMVEKERLFAPQGGPVILAQIENEYGNIQWEYGDAGKQYVQWCAKMADSLNIGVPWIMCQQSDAPQPMPEDFHRELDRMVRFKAWDKPDPHRLVEDLAYSVAHFFQSNGTLINYYMYHGGTNFGRTSGGPYITTSYDYDAPLDEYGNKRQPKWGHLKVLHIVIKTMEKALTYGDRHYTNLGNGLSVTKFFGDRMTPSCFLMNENSSADANIDYEGNQYFLPAWSISILPDCKEEAYNTAKATLVNVQTSIMVKKPNAAEKEPSNLVWSWRPETLRMPLNGLGGSFTSNKLLEQISTSADQSDYMWYMTSVDIADEEKMTLHVNTTGHVLHAFVNGRRIGSQFAPNGGFRFVFEKVATMKSGKNYISLLSATVGLKNYGAHFELMPAGIVDGPVQLIREQGVLDLSSNEWSYKIGLDGWEKKLYLKNSTAYKWRYGIIQTRRPFTWYKTTFKAPLGSEPVVVDLLGMGKGEAWVNGQSLGRFWPSYIANPDGCKQVCDYRGMYKDDSCLTGCGEPSQRWYHVPRSFLKTSEPNTLVLFEEAGGDPIDVNFLTVTVGKACASVAEGKTMTLSCQGDQTISSIEFASFGDPTGTCGFFKRGSCEAKETLLAVEKVACIGQASCSIEVKEEILGKLTCNGVSYRRLAVQASC</sequence>
<keyword evidence="6" id="KW-0964">Secreted</keyword>
<dbReference type="GO" id="GO:0048046">
    <property type="term" value="C:apoplast"/>
    <property type="evidence" value="ECO:0007669"/>
    <property type="project" value="UniProtKB-SubCell"/>
</dbReference>
<comment type="similarity">
    <text evidence="3 12">Belongs to the glycosyl hydrolase 35 family.</text>
</comment>
<evidence type="ECO:0000256" key="12">
    <source>
        <dbReference type="RuleBase" id="RU003679"/>
    </source>
</evidence>
<keyword evidence="8 11" id="KW-0378">Hydrolase</keyword>
<dbReference type="EC" id="3.2.1.23" evidence="4 11"/>
<name>A0A835RGI7_VANPL</name>
<dbReference type="Proteomes" id="UP000636800">
    <property type="component" value="Unassembled WGS sequence"/>
</dbReference>
<protein>
    <recommendedName>
        <fullName evidence="4 11">Beta-galactosidase</fullName>
        <ecNumber evidence="4 11">3.2.1.23</ecNumber>
    </recommendedName>
</protein>
<dbReference type="InterPro" id="IPR019801">
    <property type="entry name" value="Glyco_hydro_35_CS"/>
</dbReference>
<dbReference type="InterPro" id="IPR043159">
    <property type="entry name" value="Lectin_gal-bd_sf"/>
</dbReference>
<evidence type="ECO:0000256" key="4">
    <source>
        <dbReference type="ARBA" id="ARBA00012756"/>
    </source>
</evidence>
<dbReference type="CDD" id="cd22842">
    <property type="entry name" value="Gal_Rha_Lectin_BGal"/>
    <property type="match status" value="1"/>
</dbReference>
<dbReference type="Pfam" id="PF01301">
    <property type="entry name" value="Glyco_hydro_35"/>
    <property type="match status" value="2"/>
</dbReference>
<dbReference type="GO" id="GO:0005975">
    <property type="term" value="P:carbohydrate metabolic process"/>
    <property type="evidence" value="ECO:0007669"/>
    <property type="project" value="InterPro"/>
</dbReference>
<dbReference type="Pfam" id="PF17834">
    <property type="entry name" value="GHD"/>
    <property type="match status" value="1"/>
</dbReference>
<evidence type="ECO:0000256" key="9">
    <source>
        <dbReference type="ARBA" id="ARBA00023180"/>
    </source>
</evidence>
<evidence type="ECO:0000256" key="11">
    <source>
        <dbReference type="RuleBase" id="RU000675"/>
    </source>
</evidence>
<dbReference type="PRINTS" id="PR00742">
    <property type="entry name" value="GLHYDRLASE35"/>
</dbReference>
<evidence type="ECO:0000256" key="10">
    <source>
        <dbReference type="ARBA" id="ARBA00023295"/>
    </source>
</evidence>
<dbReference type="InterPro" id="IPR008979">
    <property type="entry name" value="Galactose-bd-like_sf"/>
</dbReference>
<evidence type="ECO:0000256" key="3">
    <source>
        <dbReference type="ARBA" id="ARBA00009809"/>
    </source>
</evidence>
<comment type="caution">
    <text evidence="15">The sequence shown here is derived from an EMBL/GenBank/DDBJ whole genome shotgun (WGS) entry which is preliminary data.</text>
</comment>